<dbReference type="NCBIfam" id="TIGR03085">
    <property type="entry name" value="TIGR03085 family metal-binding protein"/>
    <property type="match status" value="1"/>
</dbReference>
<dbReference type="RefSeq" id="WP_230067031.1">
    <property type="nucleotide sequence ID" value="NZ_BAABLL010000008.1"/>
</dbReference>
<dbReference type="Proteomes" id="UP001595773">
    <property type="component" value="Unassembled WGS sequence"/>
</dbReference>
<dbReference type="InterPro" id="IPR017519">
    <property type="entry name" value="CHP03085"/>
</dbReference>
<dbReference type="Pfam" id="PF11716">
    <property type="entry name" value="MDMPI_N"/>
    <property type="match status" value="1"/>
</dbReference>
<evidence type="ECO:0000313" key="2">
    <source>
        <dbReference type="EMBL" id="MFC4266209.1"/>
    </source>
</evidence>
<dbReference type="InterPro" id="IPR024344">
    <property type="entry name" value="MDMPI_metal-binding"/>
</dbReference>
<evidence type="ECO:0000313" key="3">
    <source>
        <dbReference type="Proteomes" id="UP001595773"/>
    </source>
</evidence>
<protein>
    <submittedName>
        <fullName evidence="2">TIGR03085 family metal-binding protein</fullName>
    </submittedName>
</protein>
<dbReference type="SUPFAM" id="SSF109854">
    <property type="entry name" value="DinB/YfiT-like putative metalloenzymes"/>
    <property type="match status" value="1"/>
</dbReference>
<reference evidence="3" key="1">
    <citation type="journal article" date="2019" name="Int. J. Syst. Evol. Microbiol.">
        <title>The Global Catalogue of Microorganisms (GCM) 10K type strain sequencing project: providing services to taxonomists for standard genome sequencing and annotation.</title>
        <authorList>
            <consortium name="The Broad Institute Genomics Platform"/>
            <consortium name="The Broad Institute Genome Sequencing Center for Infectious Disease"/>
            <person name="Wu L."/>
            <person name="Ma J."/>
        </authorList>
    </citation>
    <scope>NUCLEOTIDE SEQUENCE [LARGE SCALE GENOMIC DNA]</scope>
    <source>
        <strain evidence="3">CGMCC 1.10698</strain>
    </source>
</reference>
<accession>A0ABV8R4M3</accession>
<organism evidence="2 3">
    <name type="scientific">Arthrobacter cryoconiti</name>
    <dbReference type="NCBI Taxonomy" id="748907"/>
    <lineage>
        <taxon>Bacteria</taxon>
        <taxon>Bacillati</taxon>
        <taxon>Actinomycetota</taxon>
        <taxon>Actinomycetes</taxon>
        <taxon>Micrococcales</taxon>
        <taxon>Micrococcaceae</taxon>
        <taxon>Arthrobacter</taxon>
    </lineage>
</organism>
<dbReference type="InterPro" id="IPR034660">
    <property type="entry name" value="DinB/YfiT-like"/>
</dbReference>
<comment type="caution">
    <text evidence="2">The sequence shown here is derived from an EMBL/GenBank/DDBJ whole genome shotgun (WGS) entry which is preliminary data.</text>
</comment>
<proteinExistence type="predicted"/>
<dbReference type="EMBL" id="JBHSCQ010000017">
    <property type="protein sequence ID" value="MFC4266209.1"/>
    <property type="molecule type" value="Genomic_DNA"/>
</dbReference>
<name>A0ABV8R4M3_9MICC</name>
<feature type="domain" description="Mycothiol-dependent maleylpyruvate isomerase metal-binding" evidence="1">
    <location>
        <begin position="7"/>
        <end position="88"/>
    </location>
</feature>
<sequence length="213" mass="23027">MRWMDNERAALVATLRDSDPSAPTLCAGWDVRRMLAHLVQREHSPLNQLQDVLAKPLPGHEPRLGAVVFGAETAAGYQALITRFAAGTGPLNPMTWFGDSVQLIEYVIHHEDIRRGTGDIKPRVIPAGLGDALWRRLPLMAKMMFRSAPVGVGIQVPGGKIVTVHKGQDAVVLTGDPVEMALYVMGRRSAAHVELGGSPQAVAAFTPWAQKSS</sequence>
<keyword evidence="3" id="KW-1185">Reference proteome</keyword>
<dbReference type="Gene3D" id="1.20.120.450">
    <property type="entry name" value="dinb family like domain"/>
    <property type="match status" value="1"/>
</dbReference>
<dbReference type="InterPro" id="IPR017517">
    <property type="entry name" value="Maleyloyr_isom"/>
</dbReference>
<dbReference type="NCBIfam" id="TIGR03083">
    <property type="entry name" value="maleylpyruvate isomerase family mycothiol-dependent enzyme"/>
    <property type="match status" value="1"/>
</dbReference>
<evidence type="ECO:0000259" key="1">
    <source>
        <dbReference type="Pfam" id="PF11716"/>
    </source>
</evidence>
<gene>
    <name evidence="2" type="ORF">ACFOW9_11410</name>
</gene>